<sequence>MLESSGPKVLETAEEIQQRRQEVLNRYERFKERVAERGQKLEESYYYQVFRRDADDLEKWIKEKLKIAEEKSYEDPTNIQGKYEKHQSVVTEVQAKSRVLPELEETRKLRFTEDHFAHEDTKVHLEELSHLWELLMELMQEKGNRLLQILKFQQYLQECEDILEWIGDKEAIVTSAELGEDWERTEVLHKKFEEFQKELEARQERVDRVNQYADECAAESHPQLPLIKTKQDEVNVAWQRLCDLALRRRESLYSAADLQRFKRCGSGHCLTEDY</sequence>
<keyword evidence="5" id="KW-0597">Phosphoprotein</keyword>
<dbReference type="GO" id="GO:0051693">
    <property type="term" value="P:actin filament capping"/>
    <property type="evidence" value="ECO:0007669"/>
    <property type="project" value="UniProtKB-KW"/>
</dbReference>
<keyword evidence="6" id="KW-0677">Repeat</keyword>
<dbReference type="Proteomes" id="UP000335636">
    <property type="component" value="Unassembled WGS sequence"/>
</dbReference>
<evidence type="ECO:0000256" key="8">
    <source>
        <dbReference type="ARBA" id="ARBA00023212"/>
    </source>
</evidence>
<keyword evidence="4" id="KW-0963">Cytoplasm</keyword>
<keyword evidence="11" id="KW-1185">Reference proteome</keyword>
<keyword evidence="3" id="KW-0117">Actin capping</keyword>
<gene>
    <name evidence="9" type="ORF">GHT09_009067</name>
    <name evidence="10" type="ORF">MONAX_5E043125</name>
</gene>
<reference evidence="10 11" key="1">
    <citation type="submission" date="2019-04" db="EMBL/GenBank/DDBJ databases">
        <authorList>
            <person name="Alioto T."/>
            <person name="Alioto T."/>
        </authorList>
    </citation>
    <scope>NUCLEOTIDE SEQUENCE [LARGE SCALE GENOMIC DNA]</scope>
</reference>
<dbReference type="InterPro" id="IPR002017">
    <property type="entry name" value="Spectrin_repeat"/>
</dbReference>
<comment type="similarity">
    <text evidence="2">Belongs to the spectrin family.</text>
</comment>
<evidence type="ECO:0000313" key="9">
    <source>
        <dbReference type="EMBL" id="KAF7479760.1"/>
    </source>
</evidence>
<dbReference type="EMBL" id="CABDUW010001502">
    <property type="protein sequence ID" value="VTJ82132.1"/>
    <property type="molecule type" value="Genomic_DNA"/>
</dbReference>
<dbReference type="Proteomes" id="UP000662637">
    <property type="component" value="Unassembled WGS sequence"/>
</dbReference>
<dbReference type="AlphaFoldDB" id="A0A5E4CMJ8"/>
<dbReference type="GO" id="GO:0005856">
    <property type="term" value="C:cytoskeleton"/>
    <property type="evidence" value="ECO:0007669"/>
    <property type="project" value="UniProtKB-SubCell"/>
</dbReference>
<evidence type="ECO:0000256" key="6">
    <source>
        <dbReference type="ARBA" id="ARBA00022737"/>
    </source>
</evidence>
<dbReference type="GO" id="GO:0003779">
    <property type="term" value="F:actin binding"/>
    <property type="evidence" value="ECO:0007669"/>
    <property type="project" value="UniProtKB-KW"/>
</dbReference>
<dbReference type="EMBL" id="WJEC01001097">
    <property type="protein sequence ID" value="KAF7479760.1"/>
    <property type="molecule type" value="Genomic_DNA"/>
</dbReference>
<keyword evidence="7" id="KW-0009">Actin-binding</keyword>
<dbReference type="Gene3D" id="1.20.5.170">
    <property type="match status" value="1"/>
</dbReference>
<reference evidence="9" key="2">
    <citation type="submission" date="2020-08" db="EMBL/GenBank/DDBJ databases">
        <authorList>
            <person name="Shumante A."/>
            <person name="Zimin A.V."/>
            <person name="Puiu D."/>
            <person name="Salzberg S.L."/>
        </authorList>
    </citation>
    <scope>NUCLEOTIDE SEQUENCE</scope>
    <source>
        <strain evidence="9">WC2-LM</strain>
        <tissue evidence="9">Liver</tissue>
    </source>
</reference>
<evidence type="ECO:0000256" key="3">
    <source>
        <dbReference type="ARBA" id="ARBA00022467"/>
    </source>
</evidence>
<evidence type="ECO:0000256" key="7">
    <source>
        <dbReference type="ARBA" id="ARBA00023203"/>
    </source>
</evidence>
<evidence type="ECO:0000256" key="4">
    <source>
        <dbReference type="ARBA" id="ARBA00022490"/>
    </source>
</evidence>
<evidence type="ECO:0000256" key="5">
    <source>
        <dbReference type="ARBA" id="ARBA00022553"/>
    </source>
</evidence>
<dbReference type="CDD" id="cd00176">
    <property type="entry name" value="SPEC"/>
    <property type="match status" value="1"/>
</dbReference>
<dbReference type="Pfam" id="PF00435">
    <property type="entry name" value="Spectrin"/>
    <property type="match status" value="2"/>
</dbReference>
<evidence type="ECO:0000313" key="11">
    <source>
        <dbReference type="Proteomes" id="UP000335636"/>
    </source>
</evidence>
<dbReference type="SUPFAM" id="SSF46966">
    <property type="entry name" value="Spectrin repeat"/>
    <property type="match status" value="2"/>
</dbReference>
<accession>A0A5E4CMJ8</accession>
<dbReference type="SMART" id="SM00150">
    <property type="entry name" value="SPEC"/>
    <property type="match status" value="2"/>
</dbReference>
<dbReference type="PANTHER" id="PTHR11915">
    <property type="entry name" value="SPECTRIN/FILAMIN RELATED CYTOSKELETAL PROTEIN"/>
    <property type="match status" value="1"/>
</dbReference>
<proteinExistence type="inferred from homology"/>
<protein>
    <submittedName>
        <fullName evidence="10">Uncharacterized protein</fullName>
    </submittedName>
</protein>
<dbReference type="FunFam" id="1.20.58.60:FF:000020">
    <property type="entry name" value="Spectrin alpha chain, non-erythrocytic 1"/>
    <property type="match status" value="1"/>
</dbReference>
<name>A0A5E4CMJ8_MARMO</name>
<dbReference type="InterPro" id="IPR018159">
    <property type="entry name" value="Spectrin/alpha-actinin"/>
</dbReference>
<keyword evidence="8" id="KW-0206">Cytoskeleton</keyword>
<evidence type="ECO:0000313" key="10">
    <source>
        <dbReference type="EMBL" id="VTJ82132.1"/>
    </source>
</evidence>
<dbReference type="GO" id="GO:0005737">
    <property type="term" value="C:cytoplasm"/>
    <property type="evidence" value="ECO:0007669"/>
    <property type="project" value="UniProtKB-ARBA"/>
</dbReference>
<comment type="subcellular location">
    <subcellularLocation>
        <location evidence="1">Cytoplasm</location>
        <location evidence="1">Cytoskeleton</location>
    </subcellularLocation>
</comment>
<dbReference type="Gene3D" id="1.20.58.60">
    <property type="match status" value="2"/>
</dbReference>
<evidence type="ECO:0000256" key="1">
    <source>
        <dbReference type="ARBA" id="ARBA00004245"/>
    </source>
</evidence>
<organism evidence="10 11">
    <name type="scientific">Marmota monax</name>
    <name type="common">Woodchuck</name>
    <dbReference type="NCBI Taxonomy" id="9995"/>
    <lineage>
        <taxon>Eukaryota</taxon>
        <taxon>Metazoa</taxon>
        <taxon>Chordata</taxon>
        <taxon>Craniata</taxon>
        <taxon>Vertebrata</taxon>
        <taxon>Euteleostomi</taxon>
        <taxon>Mammalia</taxon>
        <taxon>Eutheria</taxon>
        <taxon>Euarchontoglires</taxon>
        <taxon>Glires</taxon>
        <taxon>Rodentia</taxon>
        <taxon>Sciuromorpha</taxon>
        <taxon>Sciuridae</taxon>
        <taxon>Xerinae</taxon>
        <taxon>Marmotini</taxon>
        <taxon>Marmota</taxon>
    </lineage>
</organism>
<evidence type="ECO:0000256" key="2">
    <source>
        <dbReference type="ARBA" id="ARBA00006826"/>
    </source>
</evidence>